<dbReference type="SMART" id="SM00185">
    <property type="entry name" value="ARM"/>
    <property type="match status" value="8"/>
</dbReference>
<evidence type="ECO:0000256" key="6">
    <source>
        <dbReference type="PROSITE-ProRule" id="PRU00259"/>
    </source>
</evidence>
<evidence type="ECO:0000256" key="2">
    <source>
        <dbReference type="ARBA" id="ARBA00022448"/>
    </source>
</evidence>
<sequence>MTYSATLAWPGKFKSRGTPVFSLILLSHFRRVEAAKMSASEIENERMKKFKNRGKNVEILRRQRIEFSVELRKAKRDEQILKRRNISTFPDGDLSLPKLAGFNSHPMTIEEIVKGMNSQDPLLQLEATNGVRKLLSQAWKPPLDECIEAGLVKKLIEFLGREDDPTLQFESAWALTNISSGTSAQTGAVVEGGAIPPLVHLLSSPHMHISEQAVWALGNIAGDGPLFRDAVIECSAVPSLLQLVQPGIPVDYLRNITWTISNLCRNKNPYPPLQAVQQILPTLVQLLHYEDDALLSDACWAISYLTDGPNERIEEVVRTGVLPRLVQLMMKEKLGLLTPALRSVGNIVTGTDEQTEAALEAGVLSILPKLLKHPKSSIQKEAAWAISNIAAGPTMQIQQLITCGVIAPLIEILEKGEYKVQKEAIWAVTNYTNGGTVDQVIYLVQCGVLEPLLNLLSNKDAKILLLILECLCNIFLAGEQLGETDKLCLLIEELYGLEKIEALQFHSNTTVYKTALKLIEKYFLDEEEIPNMQYEVENCELLLQVQFSEDKFSF</sequence>
<keyword evidence="4 5" id="KW-0653">Protein transport</keyword>
<keyword evidence="9" id="KW-1185">Reference proteome</keyword>
<keyword evidence="2 5" id="KW-0813">Transport</keyword>
<dbReference type="Proteomes" id="UP000287033">
    <property type="component" value="Unassembled WGS sequence"/>
</dbReference>
<dbReference type="InterPro" id="IPR024931">
    <property type="entry name" value="Importin_alpha"/>
</dbReference>
<feature type="domain" description="IBB" evidence="7">
    <location>
        <begin position="30"/>
        <end position="93"/>
    </location>
</feature>
<gene>
    <name evidence="8" type="ORF">chiPu_0008372</name>
</gene>
<dbReference type="InterPro" id="IPR016024">
    <property type="entry name" value="ARM-type_fold"/>
</dbReference>
<evidence type="ECO:0000313" key="8">
    <source>
        <dbReference type="EMBL" id="GCC29928.1"/>
    </source>
</evidence>
<dbReference type="InterPro" id="IPR002652">
    <property type="entry name" value="Importin-a_IBB"/>
</dbReference>
<dbReference type="GO" id="GO:0006606">
    <property type="term" value="P:protein import into nucleus"/>
    <property type="evidence" value="ECO:0007669"/>
    <property type="project" value="InterPro"/>
</dbReference>
<evidence type="ECO:0000256" key="5">
    <source>
        <dbReference type="PIRNR" id="PIRNR005673"/>
    </source>
</evidence>
<dbReference type="Gene3D" id="1.20.5.690">
    <property type="entry name" value="Importin-alpha, importin-beta-binding domain"/>
    <property type="match status" value="1"/>
</dbReference>
<dbReference type="PANTHER" id="PTHR23316">
    <property type="entry name" value="IMPORTIN ALPHA"/>
    <property type="match status" value="1"/>
</dbReference>
<keyword evidence="3" id="KW-0677">Repeat</keyword>
<dbReference type="AlphaFoldDB" id="A0A401SHQ6"/>
<feature type="repeat" description="ARM" evidence="6">
    <location>
        <begin position="150"/>
        <end position="193"/>
    </location>
</feature>
<dbReference type="OMA" id="HENRQIG"/>
<dbReference type="EMBL" id="BEZZ01000273">
    <property type="protein sequence ID" value="GCC29928.1"/>
    <property type="molecule type" value="Genomic_DNA"/>
</dbReference>
<dbReference type="InterPro" id="IPR000225">
    <property type="entry name" value="Armadillo"/>
</dbReference>
<reference evidence="8 9" key="1">
    <citation type="journal article" date="2018" name="Nat. Ecol. Evol.">
        <title>Shark genomes provide insights into elasmobranch evolution and the origin of vertebrates.</title>
        <authorList>
            <person name="Hara Y"/>
            <person name="Yamaguchi K"/>
            <person name="Onimaru K"/>
            <person name="Kadota M"/>
            <person name="Koyanagi M"/>
            <person name="Keeley SD"/>
            <person name="Tatsumi K"/>
            <person name="Tanaka K"/>
            <person name="Motone F"/>
            <person name="Kageyama Y"/>
            <person name="Nozu R"/>
            <person name="Adachi N"/>
            <person name="Nishimura O"/>
            <person name="Nakagawa R"/>
            <person name="Tanegashima C"/>
            <person name="Kiyatake I"/>
            <person name="Matsumoto R"/>
            <person name="Murakumo K"/>
            <person name="Nishida K"/>
            <person name="Terakita A"/>
            <person name="Kuratani S"/>
            <person name="Sato K"/>
            <person name="Hyodo S Kuraku.S."/>
        </authorList>
    </citation>
    <scope>NUCLEOTIDE SEQUENCE [LARGE SCALE GENOMIC DNA]</scope>
</reference>
<evidence type="ECO:0000256" key="1">
    <source>
        <dbReference type="ARBA" id="ARBA00010394"/>
    </source>
</evidence>
<protein>
    <recommendedName>
        <fullName evidence="5">Importin subunit alpha</fullName>
    </recommendedName>
</protein>
<dbReference type="Pfam" id="PF16186">
    <property type="entry name" value="Arm_3"/>
    <property type="match status" value="1"/>
</dbReference>
<evidence type="ECO:0000313" key="9">
    <source>
        <dbReference type="Proteomes" id="UP000287033"/>
    </source>
</evidence>
<accession>A0A401SHQ6</accession>
<dbReference type="SUPFAM" id="SSF48371">
    <property type="entry name" value="ARM repeat"/>
    <property type="match status" value="1"/>
</dbReference>
<dbReference type="InterPro" id="IPR011989">
    <property type="entry name" value="ARM-like"/>
</dbReference>
<dbReference type="Pfam" id="PF00514">
    <property type="entry name" value="Arm"/>
    <property type="match status" value="8"/>
</dbReference>
<dbReference type="FunFam" id="1.25.10.10:FF:000009">
    <property type="entry name" value="Importin subunit alpha"/>
    <property type="match status" value="1"/>
</dbReference>
<dbReference type="Gene3D" id="1.25.10.10">
    <property type="entry name" value="Leucine-rich Repeat Variant"/>
    <property type="match status" value="1"/>
</dbReference>
<dbReference type="PROSITE" id="PS51214">
    <property type="entry name" value="IBB"/>
    <property type="match status" value="1"/>
</dbReference>
<comment type="similarity">
    <text evidence="1 5">Belongs to the importin alpha family.</text>
</comment>
<organism evidence="8 9">
    <name type="scientific">Chiloscyllium punctatum</name>
    <name type="common">Brownbanded bambooshark</name>
    <name type="synonym">Hemiscyllium punctatum</name>
    <dbReference type="NCBI Taxonomy" id="137246"/>
    <lineage>
        <taxon>Eukaryota</taxon>
        <taxon>Metazoa</taxon>
        <taxon>Chordata</taxon>
        <taxon>Craniata</taxon>
        <taxon>Vertebrata</taxon>
        <taxon>Chondrichthyes</taxon>
        <taxon>Elasmobranchii</taxon>
        <taxon>Galeomorphii</taxon>
        <taxon>Galeoidea</taxon>
        <taxon>Orectolobiformes</taxon>
        <taxon>Hemiscylliidae</taxon>
        <taxon>Chiloscyllium</taxon>
    </lineage>
</organism>
<proteinExistence type="inferred from homology"/>
<dbReference type="GO" id="GO:0005737">
    <property type="term" value="C:cytoplasm"/>
    <property type="evidence" value="ECO:0007669"/>
    <property type="project" value="InterPro"/>
</dbReference>
<dbReference type="STRING" id="137246.A0A401SHQ6"/>
<dbReference type="Pfam" id="PF01749">
    <property type="entry name" value="IBB"/>
    <property type="match status" value="1"/>
</dbReference>
<dbReference type="PIRSF" id="PIRSF005673">
    <property type="entry name" value="Importin_alpha"/>
    <property type="match status" value="1"/>
</dbReference>
<evidence type="ECO:0000259" key="7">
    <source>
        <dbReference type="PROSITE" id="PS51214"/>
    </source>
</evidence>
<comment type="caution">
    <text evidence="8">The sequence shown here is derived from an EMBL/GenBank/DDBJ whole genome shotgun (WGS) entry which is preliminary data.</text>
</comment>
<dbReference type="InterPro" id="IPR032413">
    <property type="entry name" value="Arm_3"/>
</dbReference>
<evidence type="ECO:0000256" key="4">
    <source>
        <dbReference type="ARBA" id="ARBA00022927"/>
    </source>
</evidence>
<evidence type="ECO:0000256" key="3">
    <source>
        <dbReference type="ARBA" id="ARBA00022737"/>
    </source>
</evidence>
<name>A0A401SHQ6_CHIPU</name>
<dbReference type="GO" id="GO:0061608">
    <property type="term" value="F:nuclear import signal receptor activity"/>
    <property type="evidence" value="ECO:0007669"/>
    <property type="project" value="InterPro"/>
</dbReference>
<dbReference type="OrthoDB" id="29145at2759"/>
<dbReference type="GO" id="GO:0005634">
    <property type="term" value="C:nucleus"/>
    <property type="evidence" value="ECO:0007669"/>
    <property type="project" value="UniProtKB-ARBA"/>
</dbReference>
<dbReference type="InterPro" id="IPR036975">
    <property type="entry name" value="Importin-a_IBB_sf"/>
</dbReference>
<dbReference type="PROSITE" id="PS50176">
    <property type="entry name" value="ARM_REPEAT"/>
    <property type="match status" value="4"/>
</dbReference>
<feature type="repeat" description="ARM" evidence="6">
    <location>
        <begin position="193"/>
        <end position="221"/>
    </location>
</feature>
<feature type="repeat" description="ARM" evidence="6">
    <location>
        <begin position="320"/>
        <end position="362"/>
    </location>
</feature>
<feature type="repeat" description="ARM" evidence="6">
    <location>
        <begin position="362"/>
        <end position="390"/>
    </location>
</feature>